<feature type="signal peptide" evidence="2">
    <location>
        <begin position="1"/>
        <end position="23"/>
    </location>
</feature>
<evidence type="ECO:0000256" key="2">
    <source>
        <dbReference type="SAM" id="SignalP"/>
    </source>
</evidence>
<protein>
    <recommendedName>
        <fullName evidence="3">Kazal-like domain-containing protein</fullName>
    </recommendedName>
</protein>
<comment type="caution">
    <text evidence="4">The sequence shown here is derived from an EMBL/GenBank/DDBJ whole genome shotgun (WGS) entry which is preliminary data.</text>
</comment>
<dbReference type="Proteomes" id="UP001224775">
    <property type="component" value="Unassembled WGS sequence"/>
</dbReference>
<feature type="region of interest" description="Disordered" evidence="1">
    <location>
        <begin position="134"/>
        <end position="154"/>
    </location>
</feature>
<evidence type="ECO:0000256" key="1">
    <source>
        <dbReference type="SAM" id="MobiDB-lite"/>
    </source>
</evidence>
<feature type="region of interest" description="Disordered" evidence="1">
    <location>
        <begin position="49"/>
        <end position="80"/>
    </location>
</feature>
<feature type="chain" id="PRO_5042124046" description="Kazal-like domain-containing protein" evidence="2">
    <location>
        <begin position="24"/>
        <end position="250"/>
    </location>
</feature>
<feature type="compositionally biased region" description="Gly residues" evidence="1">
    <location>
        <begin position="58"/>
        <end position="68"/>
    </location>
</feature>
<reference evidence="4" key="1">
    <citation type="submission" date="2023-06" db="EMBL/GenBank/DDBJ databases">
        <title>Survivors Of The Sea: Transcriptome response of Skeletonema marinoi to long-term dormancy.</title>
        <authorList>
            <person name="Pinder M.I.M."/>
            <person name="Kourtchenko O."/>
            <person name="Robertson E.K."/>
            <person name="Larsson T."/>
            <person name="Maumus F."/>
            <person name="Osuna-Cruz C.M."/>
            <person name="Vancaester E."/>
            <person name="Stenow R."/>
            <person name="Vandepoele K."/>
            <person name="Ploug H."/>
            <person name="Bruchert V."/>
            <person name="Godhe A."/>
            <person name="Topel M."/>
        </authorList>
    </citation>
    <scope>NUCLEOTIDE SEQUENCE</scope>
    <source>
        <strain evidence="4">R05AC</strain>
    </source>
</reference>
<dbReference type="AlphaFoldDB" id="A0AAD9D5B4"/>
<dbReference type="Gene3D" id="3.30.60.30">
    <property type="match status" value="1"/>
</dbReference>
<feature type="domain" description="Kazal-like" evidence="3">
    <location>
        <begin position="83"/>
        <end position="132"/>
    </location>
</feature>
<evidence type="ECO:0000313" key="5">
    <source>
        <dbReference type="Proteomes" id="UP001224775"/>
    </source>
</evidence>
<dbReference type="EMBL" id="JATAAI010000049">
    <property type="protein sequence ID" value="KAK1733483.1"/>
    <property type="molecule type" value="Genomic_DNA"/>
</dbReference>
<sequence>MLLQRELLSLTIAAFAASSNVSAASDHHLRGSSDVANPVVEELPALLVDNEERQLKRGGNGGGGGGGGRNRDTTTTTTTTTTTVAAAVVEEPDIICTEDYTPVCGVDGTTYSNRCYAGAANVEVDYEGECLKPTSDGAEAPLPTDGAAEEPTDGGDTTVTIIEAECEPACDSGQVCAHEYSGATAQCYDRCSAFPLRDVCTGTCVYSIFTSCDGYASVFDEYCECGNSGSNTYADGCRTSECGLGLFGRQ</sequence>
<keyword evidence="5" id="KW-1185">Reference proteome</keyword>
<dbReference type="SUPFAM" id="SSF100895">
    <property type="entry name" value="Kazal-type serine protease inhibitors"/>
    <property type="match status" value="1"/>
</dbReference>
<dbReference type="PROSITE" id="PS51465">
    <property type="entry name" value="KAZAL_2"/>
    <property type="match status" value="1"/>
</dbReference>
<name>A0AAD9D5B4_9STRA</name>
<gene>
    <name evidence="4" type="ORF">QTG54_015898</name>
</gene>
<dbReference type="InterPro" id="IPR036058">
    <property type="entry name" value="Kazal_dom_sf"/>
</dbReference>
<keyword evidence="2" id="KW-0732">Signal</keyword>
<accession>A0AAD9D5B4</accession>
<organism evidence="4 5">
    <name type="scientific">Skeletonema marinoi</name>
    <dbReference type="NCBI Taxonomy" id="267567"/>
    <lineage>
        <taxon>Eukaryota</taxon>
        <taxon>Sar</taxon>
        <taxon>Stramenopiles</taxon>
        <taxon>Ochrophyta</taxon>
        <taxon>Bacillariophyta</taxon>
        <taxon>Coscinodiscophyceae</taxon>
        <taxon>Thalassiosirophycidae</taxon>
        <taxon>Thalassiosirales</taxon>
        <taxon>Skeletonemataceae</taxon>
        <taxon>Skeletonema</taxon>
        <taxon>Skeletonema marinoi-dohrnii complex</taxon>
    </lineage>
</organism>
<evidence type="ECO:0000313" key="4">
    <source>
        <dbReference type="EMBL" id="KAK1733483.1"/>
    </source>
</evidence>
<dbReference type="CDD" id="cd00104">
    <property type="entry name" value="KAZAL_FS"/>
    <property type="match status" value="1"/>
</dbReference>
<evidence type="ECO:0000259" key="3">
    <source>
        <dbReference type="PROSITE" id="PS51465"/>
    </source>
</evidence>
<proteinExistence type="predicted"/>
<dbReference type="Pfam" id="PF00050">
    <property type="entry name" value="Kazal_1"/>
    <property type="match status" value="1"/>
</dbReference>
<dbReference type="InterPro" id="IPR002350">
    <property type="entry name" value="Kazal_dom"/>
</dbReference>
<dbReference type="SMART" id="SM00280">
    <property type="entry name" value="KAZAL"/>
    <property type="match status" value="1"/>
</dbReference>